<protein>
    <submittedName>
        <fullName evidence="1">Uncharacterized protein</fullName>
    </submittedName>
</protein>
<organism evidence="1 2">
    <name type="scientific">Bacillus cereus</name>
    <dbReference type="NCBI Taxonomy" id="1396"/>
    <lineage>
        <taxon>Bacteria</taxon>
        <taxon>Bacillati</taxon>
        <taxon>Bacillota</taxon>
        <taxon>Bacilli</taxon>
        <taxon>Bacillales</taxon>
        <taxon>Bacillaceae</taxon>
        <taxon>Bacillus</taxon>
        <taxon>Bacillus cereus group</taxon>
    </lineage>
</organism>
<evidence type="ECO:0000313" key="2">
    <source>
        <dbReference type="Proteomes" id="UP000190906"/>
    </source>
</evidence>
<accession>A0A1S9T9J4</accession>
<proteinExistence type="predicted"/>
<dbReference type="EMBL" id="MUAJ01000073">
    <property type="protein sequence ID" value="OOR06664.1"/>
    <property type="molecule type" value="Genomic_DNA"/>
</dbReference>
<dbReference type="Proteomes" id="UP000190906">
    <property type="component" value="Unassembled WGS sequence"/>
</dbReference>
<reference evidence="1 2" key="1">
    <citation type="submission" date="2017-01" db="EMBL/GenBank/DDBJ databases">
        <title>Bacillus cereus isolates.</title>
        <authorList>
            <person name="Beno S.M."/>
        </authorList>
    </citation>
    <scope>NUCLEOTIDE SEQUENCE [LARGE SCALE GENOMIC DNA]</scope>
    <source>
        <strain evidence="1 2">FSL H8-0485</strain>
    </source>
</reference>
<comment type="caution">
    <text evidence="1">The sequence shown here is derived from an EMBL/GenBank/DDBJ whole genome shotgun (WGS) entry which is preliminary data.</text>
</comment>
<name>A0A1S9T9J4_BACCE</name>
<gene>
    <name evidence="1" type="ORF">BW897_30770</name>
</gene>
<evidence type="ECO:0000313" key="1">
    <source>
        <dbReference type="EMBL" id="OOR06664.1"/>
    </source>
</evidence>
<sequence length="178" mass="19136">MGYPDALSFEGMSQHAATTEYAESVNTDMSFSCMVNVPHGFVYVPKGTKQLAYSVAGLSVVTETSQKTIVVEDCGPVDVTLNVLKVVGSIPYIVTAKVQGDAGETYGSSSQQENQIDLSYAGSIPVDTVLKLSVKSLPTYHIQEKNVKISDFQVTPVQDQGSNLLRFTGTLAFQNISQ</sequence>
<dbReference type="AlphaFoldDB" id="A0A1S9T9J4"/>